<evidence type="ECO:0000313" key="1">
    <source>
        <dbReference type="EMBL" id="CAH3032210.1"/>
    </source>
</evidence>
<dbReference type="AlphaFoldDB" id="A0AAU9VLR5"/>
<comment type="caution">
    <text evidence="1">The sequence shown here is derived from an EMBL/GenBank/DDBJ whole genome shotgun (WGS) entry which is preliminary data.</text>
</comment>
<reference evidence="1 2" key="1">
    <citation type="submission" date="2022-05" db="EMBL/GenBank/DDBJ databases">
        <authorList>
            <consortium name="Genoscope - CEA"/>
            <person name="William W."/>
        </authorList>
    </citation>
    <scope>NUCLEOTIDE SEQUENCE [LARGE SCALE GENOMIC DNA]</scope>
</reference>
<dbReference type="Proteomes" id="UP001159428">
    <property type="component" value="Unassembled WGS sequence"/>
</dbReference>
<keyword evidence="2" id="KW-1185">Reference proteome</keyword>
<protein>
    <submittedName>
        <fullName evidence="1">Uncharacterized protein</fullName>
    </submittedName>
</protein>
<sequence>MSHSHSEERTFECVPEIMIQLHQALCKLVAALMEYLDMTSSEGVGYQARREENSKRWRNLDWEKPEEVIKSFIMCLRQQNKILREDFSQERKNLSNLAKHLWKYLLLDNSTRIRAFSSMYRDGVWRQFAMRYGTTFEERIQHLLQFFTVFASKLKPQASQLTRSDDDINLEKYGILNEYSESL</sequence>
<gene>
    <name evidence="1" type="ORF">PMEA_00001051</name>
</gene>
<organism evidence="1 2">
    <name type="scientific">Pocillopora meandrina</name>
    <dbReference type="NCBI Taxonomy" id="46732"/>
    <lineage>
        <taxon>Eukaryota</taxon>
        <taxon>Metazoa</taxon>
        <taxon>Cnidaria</taxon>
        <taxon>Anthozoa</taxon>
        <taxon>Hexacorallia</taxon>
        <taxon>Scleractinia</taxon>
        <taxon>Astrocoeniina</taxon>
        <taxon>Pocilloporidae</taxon>
        <taxon>Pocillopora</taxon>
    </lineage>
</organism>
<accession>A0AAU9VLR5</accession>
<dbReference type="EMBL" id="CALNXJ010000001">
    <property type="protein sequence ID" value="CAH3032210.1"/>
    <property type="molecule type" value="Genomic_DNA"/>
</dbReference>
<name>A0AAU9VLR5_9CNID</name>
<proteinExistence type="predicted"/>
<evidence type="ECO:0000313" key="2">
    <source>
        <dbReference type="Proteomes" id="UP001159428"/>
    </source>
</evidence>